<gene>
    <name evidence="3" type="ORF">SAMN04488073_1993</name>
</gene>
<dbReference type="Gene3D" id="3.40.50.11290">
    <property type="match status" value="1"/>
</dbReference>
<keyword evidence="4" id="KW-1185">Reference proteome</keyword>
<dbReference type="Gene3D" id="3.30.1490.270">
    <property type="match status" value="1"/>
</dbReference>
<dbReference type="Pfam" id="PF14403">
    <property type="entry name" value="CP_ATPgrasp_2"/>
    <property type="match status" value="1"/>
</dbReference>
<name>A0A1I6H190_9GAMM</name>
<evidence type="ECO:0000313" key="4">
    <source>
        <dbReference type="Proteomes" id="UP000199290"/>
    </source>
</evidence>
<dbReference type="InterPro" id="IPR051680">
    <property type="entry name" value="ATP-dep_Glu-Cys_Ligase-2"/>
</dbReference>
<reference evidence="4" key="1">
    <citation type="submission" date="2016-10" db="EMBL/GenBank/DDBJ databases">
        <authorList>
            <person name="Varghese N."/>
            <person name="Submissions S."/>
        </authorList>
    </citation>
    <scope>NUCLEOTIDE SEQUENCE [LARGE SCALE GENOMIC DNA]</scope>
    <source>
        <strain evidence="4">CGMCC 1.6294</strain>
    </source>
</reference>
<feature type="domain" description="DUF403" evidence="1">
    <location>
        <begin position="549"/>
        <end position="854"/>
    </location>
</feature>
<dbReference type="InterPro" id="IPR025841">
    <property type="entry name" value="CP_ATPgrasp_2"/>
</dbReference>
<dbReference type="PANTHER" id="PTHR34595">
    <property type="entry name" value="BLR5612 PROTEIN"/>
    <property type="match status" value="1"/>
</dbReference>
<sequence>MNRGEDCADPAVLAPRVAKRLCFKLTEPTEPDLKVAKQRAVTDILSQYHPVSDRFDELGSRGGPGSHWRPLLQQLNGESLEGLNQRAQTVSTAIAEDGVTYNVYEDPRGVTRPWEVDLLPLVLGADEWQGLSRAVAQRAELLDRVLADLYGRQSLLKEGLLPPALVYGQGGFQWPCQGIRPAGGRFLHLYALDLGRAPDGSWWVMADRTQAPSGAGYALQNRLVISRAFPAPFHNLPATNLSSFFQAFQNGLATMAPTGNERPLCVLLTPGRFNETYFEHVFLARYLGLPLVEGQDLTVRDDTVYLKTLQGLRRVHAIYRRLDDGFCDPLELRADSVLGIPGLLGAVRAGKVLMANALGSGVLESAALFGFLPEISKKLLGESLAMPSVASWWCGEKPALDYVIEHLDELVVKPAFGSMRMEPVFGHRLKGAERDALIRKMHAHPHAFVGQELVHLSQAPVWRGQPDRPLATRSIGLRLFAAATPDGWQVMPGGLTRVAADEGVEVISMQRGGLSKDTWVQARGTASSTSLLKKRLQVSDLLDGERDTPSRVGENLFWMGRHSERTEGTARLLRAAFNRLSGHDHAGEEALLGLQQAAIQFGTLPEPDEEAEPEPLPKALLRAVSDLKLPGSIASILQGLLFNASQVRDRLSADNWHTLNRVGRPLTPAPRTPDQAVRALNLVLLDCISLAGFAMDDITRDTSWGFLVIGRRLERLANLCTLICVPLFSDRFGRNAMLEWLLEVANSEVTYRTRYRRTPELLGVLHTLVMDASNPHSVMFQVLQLQKDLPEMGRKTGQLFPPDLGDCLQRLRAVDLHEFERKRPDKACETLAETLYAVRDEVYRVSDEIQRQYFIHTRYSNRSVTPD</sequence>
<feature type="domain" description="Circularly permuted ATP-grasp type 2" evidence="2">
    <location>
        <begin position="120"/>
        <end position="499"/>
    </location>
</feature>
<protein>
    <submittedName>
        <fullName evidence="3">Uncharacterized conserved protein, circularly permuted ATPgrasp superfamily</fullName>
    </submittedName>
</protein>
<dbReference type="EMBL" id="FOYV01000001">
    <property type="protein sequence ID" value="SFR48213.1"/>
    <property type="molecule type" value="Genomic_DNA"/>
</dbReference>
<dbReference type="STRING" id="375760.SAMN04488073_1993"/>
<organism evidence="3 4">
    <name type="scientific">Marinobacter gudaonensis</name>
    <dbReference type="NCBI Taxonomy" id="375760"/>
    <lineage>
        <taxon>Bacteria</taxon>
        <taxon>Pseudomonadati</taxon>
        <taxon>Pseudomonadota</taxon>
        <taxon>Gammaproteobacteria</taxon>
        <taxon>Pseudomonadales</taxon>
        <taxon>Marinobacteraceae</taxon>
        <taxon>Marinobacter</taxon>
    </lineage>
</organism>
<proteinExistence type="predicted"/>
<accession>A0A1I6H190</accession>
<dbReference type="AlphaFoldDB" id="A0A1I6H190"/>
<evidence type="ECO:0000259" key="1">
    <source>
        <dbReference type="Pfam" id="PF04168"/>
    </source>
</evidence>
<dbReference type="PANTHER" id="PTHR34595:SF2">
    <property type="entry name" value="BLR2978 PROTEIN"/>
    <property type="match status" value="1"/>
</dbReference>
<dbReference type="Proteomes" id="UP000199290">
    <property type="component" value="Unassembled WGS sequence"/>
</dbReference>
<evidence type="ECO:0000313" key="3">
    <source>
        <dbReference type="EMBL" id="SFR48213.1"/>
    </source>
</evidence>
<evidence type="ECO:0000259" key="2">
    <source>
        <dbReference type="Pfam" id="PF14403"/>
    </source>
</evidence>
<dbReference type="SUPFAM" id="SSF56059">
    <property type="entry name" value="Glutathione synthetase ATP-binding domain-like"/>
    <property type="match status" value="1"/>
</dbReference>
<dbReference type="InterPro" id="IPR007296">
    <property type="entry name" value="DUF403"/>
</dbReference>
<dbReference type="Pfam" id="PF04168">
    <property type="entry name" value="Alpha-E"/>
    <property type="match status" value="1"/>
</dbReference>